<dbReference type="Proteomes" id="UP001218364">
    <property type="component" value="Unassembled WGS sequence"/>
</dbReference>
<dbReference type="RefSeq" id="WP_065272207.1">
    <property type="nucleotide sequence ID" value="NZ_CP015124.1"/>
</dbReference>
<protein>
    <submittedName>
        <fullName evidence="3">Intracellular signaling protein (PAS,GAF,GGDEF domains)</fullName>
    </submittedName>
    <submittedName>
        <fullName evidence="4">PAS domain S-box protein</fullName>
    </submittedName>
</protein>
<dbReference type="Proteomes" id="UP000092565">
    <property type="component" value="Chromosome"/>
</dbReference>
<dbReference type="PROSITE" id="PS50113">
    <property type="entry name" value="PAC"/>
    <property type="match status" value="1"/>
</dbReference>
<reference evidence="3 5" key="1">
    <citation type="submission" date="2016-04" db="EMBL/GenBank/DDBJ databases">
        <authorList>
            <person name="Evans L.H."/>
            <person name="Alamgir A."/>
            <person name="Owens N."/>
            <person name="Weber N.D."/>
            <person name="Virtaneva K."/>
            <person name="Barbian K."/>
            <person name="Babar A."/>
            <person name="Rosenke K."/>
        </authorList>
    </citation>
    <scope>NUCLEOTIDE SEQUENCE [LARGE SCALE GENOMIC DNA]</scope>
    <source>
        <strain evidence="3 5">JL2886</strain>
    </source>
</reference>
<dbReference type="Gene3D" id="3.30.450.40">
    <property type="match status" value="1"/>
</dbReference>
<name>A0A1B0ZTC0_9RHOB</name>
<dbReference type="InterPro" id="IPR029016">
    <property type="entry name" value="GAF-like_dom_sf"/>
</dbReference>
<dbReference type="InterPro" id="IPR000014">
    <property type="entry name" value="PAS"/>
</dbReference>
<dbReference type="Gene3D" id="3.30.450.20">
    <property type="entry name" value="PAS domain"/>
    <property type="match status" value="1"/>
</dbReference>
<evidence type="ECO:0000313" key="3">
    <source>
        <dbReference type="EMBL" id="ANP37374.1"/>
    </source>
</evidence>
<evidence type="ECO:0000313" key="6">
    <source>
        <dbReference type="Proteomes" id="UP001218364"/>
    </source>
</evidence>
<dbReference type="SMART" id="SM00091">
    <property type="entry name" value="PAS"/>
    <property type="match status" value="1"/>
</dbReference>
<dbReference type="OrthoDB" id="9812260at2"/>
<dbReference type="EMBL" id="CP015124">
    <property type="protein sequence ID" value="ANP37374.1"/>
    <property type="molecule type" value="Genomic_DNA"/>
</dbReference>
<feature type="domain" description="PAC" evidence="2">
    <location>
        <begin position="95"/>
        <end position="147"/>
    </location>
</feature>
<dbReference type="NCBIfam" id="TIGR00229">
    <property type="entry name" value="sensory_box"/>
    <property type="match status" value="1"/>
</dbReference>
<dbReference type="SMART" id="SM00065">
    <property type="entry name" value="GAF"/>
    <property type="match status" value="1"/>
</dbReference>
<dbReference type="SUPFAM" id="SSF55785">
    <property type="entry name" value="PYP-like sensor domain (PAS domain)"/>
    <property type="match status" value="1"/>
</dbReference>
<keyword evidence="5" id="KW-1185">Reference proteome</keyword>
<evidence type="ECO:0000313" key="5">
    <source>
        <dbReference type="Proteomes" id="UP000092565"/>
    </source>
</evidence>
<dbReference type="PROSITE" id="PS50112">
    <property type="entry name" value="PAS"/>
    <property type="match status" value="1"/>
</dbReference>
<reference evidence="4 6" key="2">
    <citation type="submission" date="2023-02" db="EMBL/GenBank/DDBJ databases">
        <title>Population genomics of bacteria associated with diatom.</title>
        <authorList>
            <person name="Xie J."/>
            <person name="Wang H."/>
        </authorList>
    </citation>
    <scope>NUCLEOTIDE SEQUENCE [LARGE SCALE GENOMIC DNA]</scope>
    <source>
        <strain evidence="4 6">PT47_8</strain>
    </source>
</reference>
<sequence>MINCSAELLHRPEEAANIKLGKVSIPSLFRDLPEAVIVADENRRIVWANNAALSMFGHTIDQMVGHSTTILYPTEEGYLSAGAAHFNPSGSAEQHNYESNYLRSNGKTFLGETTGGPIRDSRGVVLGYFGITRDISKPRAFDELLARLYRVSSDQELETNEKIREILKMGCAHFQTDSALVSWVHGEDYTVLYSYSQIAEIERGSRFKIADCCCARAMEANGPIACSSAQEVGDAPHPCYSLFVLETYIGVPLVVDGERFGTVNFTSSEPRTPFESSDLELIKMFAAWIAQQLSIEKATNQLIEIG</sequence>
<proteinExistence type="predicted"/>
<dbReference type="Pfam" id="PF01590">
    <property type="entry name" value="GAF"/>
    <property type="match status" value="1"/>
</dbReference>
<dbReference type="CDD" id="cd00130">
    <property type="entry name" value="PAS"/>
    <property type="match status" value="1"/>
</dbReference>
<feature type="domain" description="PAS" evidence="1">
    <location>
        <begin position="21"/>
        <end position="73"/>
    </location>
</feature>
<dbReference type="InterPro" id="IPR003018">
    <property type="entry name" value="GAF"/>
</dbReference>
<evidence type="ECO:0000313" key="4">
    <source>
        <dbReference type="EMBL" id="MDE4166065.1"/>
    </source>
</evidence>
<dbReference type="SUPFAM" id="SSF55781">
    <property type="entry name" value="GAF domain-like"/>
    <property type="match status" value="1"/>
</dbReference>
<dbReference type="InterPro" id="IPR035965">
    <property type="entry name" value="PAS-like_dom_sf"/>
</dbReference>
<accession>A0A1B0ZTC0</accession>
<evidence type="ECO:0000259" key="2">
    <source>
        <dbReference type="PROSITE" id="PS50113"/>
    </source>
</evidence>
<dbReference type="EMBL" id="JARCJK010000004">
    <property type="protein sequence ID" value="MDE4166065.1"/>
    <property type="molecule type" value="Genomic_DNA"/>
</dbReference>
<gene>
    <name evidence="3" type="ORF">JL2886_02485</name>
    <name evidence="4" type="ORF">PXK24_10195</name>
</gene>
<organism evidence="3 5">
    <name type="scientific">Phaeobacter gallaeciensis</name>
    <dbReference type="NCBI Taxonomy" id="60890"/>
    <lineage>
        <taxon>Bacteria</taxon>
        <taxon>Pseudomonadati</taxon>
        <taxon>Pseudomonadota</taxon>
        <taxon>Alphaproteobacteria</taxon>
        <taxon>Rhodobacterales</taxon>
        <taxon>Roseobacteraceae</taxon>
        <taxon>Phaeobacter</taxon>
    </lineage>
</organism>
<dbReference type="PATRIC" id="fig|60890.4.peg.2413"/>
<dbReference type="InterPro" id="IPR000700">
    <property type="entry name" value="PAS-assoc_C"/>
</dbReference>
<dbReference type="AlphaFoldDB" id="A0A1B0ZTC0"/>
<dbReference type="Pfam" id="PF13426">
    <property type="entry name" value="PAS_9"/>
    <property type="match status" value="1"/>
</dbReference>
<evidence type="ECO:0000259" key="1">
    <source>
        <dbReference type="PROSITE" id="PS50112"/>
    </source>
</evidence>